<feature type="domain" description="RRM" evidence="3">
    <location>
        <begin position="64"/>
        <end position="141"/>
    </location>
</feature>
<evidence type="ECO:0000256" key="2">
    <source>
        <dbReference type="SAM" id="MobiDB-lite"/>
    </source>
</evidence>
<dbReference type="SUPFAM" id="SSF54928">
    <property type="entry name" value="RNA-binding domain, RBD"/>
    <property type="match status" value="1"/>
</dbReference>
<gene>
    <name evidence="4" type="ORF">QVD17_30303</name>
</gene>
<accession>A0AAD8NMV9</accession>
<dbReference type="EMBL" id="JAUHHV010000008">
    <property type="protein sequence ID" value="KAK1414557.1"/>
    <property type="molecule type" value="Genomic_DNA"/>
</dbReference>
<dbReference type="PANTHER" id="PTHR34427:SF5">
    <property type="entry name" value="DUF4283 DOMAIN-CONTAINING PROTEIN"/>
    <property type="match status" value="1"/>
</dbReference>
<dbReference type="Pfam" id="PF00076">
    <property type="entry name" value="RRM_1"/>
    <property type="match status" value="1"/>
</dbReference>
<reference evidence="4" key="1">
    <citation type="journal article" date="2023" name="bioRxiv">
        <title>Improved chromosome-level genome assembly for marigold (Tagetes erecta).</title>
        <authorList>
            <person name="Jiang F."/>
            <person name="Yuan L."/>
            <person name="Wang S."/>
            <person name="Wang H."/>
            <person name="Xu D."/>
            <person name="Wang A."/>
            <person name="Fan W."/>
        </authorList>
    </citation>
    <scope>NUCLEOTIDE SEQUENCE</scope>
    <source>
        <strain evidence="4">WSJ</strain>
        <tissue evidence="4">Leaf</tissue>
    </source>
</reference>
<evidence type="ECO:0000313" key="4">
    <source>
        <dbReference type="EMBL" id="KAK1414557.1"/>
    </source>
</evidence>
<feature type="compositionally biased region" description="Low complexity" evidence="2">
    <location>
        <begin position="645"/>
        <end position="657"/>
    </location>
</feature>
<dbReference type="AlphaFoldDB" id="A0AAD8NMV9"/>
<feature type="region of interest" description="Disordered" evidence="2">
    <location>
        <begin position="638"/>
        <end position="720"/>
    </location>
</feature>
<evidence type="ECO:0000313" key="5">
    <source>
        <dbReference type="Proteomes" id="UP001229421"/>
    </source>
</evidence>
<feature type="compositionally biased region" description="Polar residues" evidence="2">
    <location>
        <begin position="612"/>
        <end position="626"/>
    </location>
</feature>
<organism evidence="4 5">
    <name type="scientific">Tagetes erecta</name>
    <name type="common">African marigold</name>
    <dbReference type="NCBI Taxonomy" id="13708"/>
    <lineage>
        <taxon>Eukaryota</taxon>
        <taxon>Viridiplantae</taxon>
        <taxon>Streptophyta</taxon>
        <taxon>Embryophyta</taxon>
        <taxon>Tracheophyta</taxon>
        <taxon>Spermatophyta</taxon>
        <taxon>Magnoliopsida</taxon>
        <taxon>eudicotyledons</taxon>
        <taxon>Gunneridae</taxon>
        <taxon>Pentapetalae</taxon>
        <taxon>asterids</taxon>
        <taxon>campanulids</taxon>
        <taxon>Asterales</taxon>
        <taxon>Asteraceae</taxon>
        <taxon>Asteroideae</taxon>
        <taxon>Heliantheae alliance</taxon>
        <taxon>Tageteae</taxon>
        <taxon>Tagetes</taxon>
    </lineage>
</organism>
<evidence type="ECO:0000259" key="3">
    <source>
        <dbReference type="PROSITE" id="PS50102"/>
    </source>
</evidence>
<dbReference type="Proteomes" id="UP001229421">
    <property type="component" value="Unassembled WGS sequence"/>
</dbReference>
<keyword evidence="5" id="KW-1185">Reference proteome</keyword>
<dbReference type="InterPro" id="IPR000504">
    <property type="entry name" value="RRM_dom"/>
</dbReference>
<feature type="compositionally biased region" description="Pro residues" evidence="2">
    <location>
        <begin position="683"/>
        <end position="701"/>
    </location>
</feature>
<dbReference type="InterPro" id="IPR035979">
    <property type="entry name" value="RBD_domain_sf"/>
</dbReference>
<feature type="region of interest" description="Disordered" evidence="2">
    <location>
        <begin position="400"/>
        <end position="426"/>
    </location>
</feature>
<name>A0AAD8NMV9_TARER</name>
<feature type="region of interest" description="Disordered" evidence="2">
    <location>
        <begin position="155"/>
        <end position="188"/>
    </location>
</feature>
<dbReference type="Gene3D" id="3.30.70.330">
    <property type="match status" value="1"/>
</dbReference>
<feature type="region of interest" description="Disordered" evidence="2">
    <location>
        <begin position="597"/>
        <end position="626"/>
    </location>
</feature>
<evidence type="ECO:0000256" key="1">
    <source>
        <dbReference type="PROSITE-ProRule" id="PRU00176"/>
    </source>
</evidence>
<feature type="compositionally biased region" description="Basic and acidic residues" evidence="2">
    <location>
        <begin position="533"/>
        <end position="543"/>
    </location>
</feature>
<keyword evidence="1" id="KW-0694">RNA-binding</keyword>
<dbReference type="InterPro" id="IPR012677">
    <property type="entry name" value="Nucleotide-bd_a/b_plait_sf"/>
</dbReference>
<feature type="region of interest" description="Disordered" evidence="2">
    <location>
        <begin position="1"/>
        <end position="50"/>
    </location>
</feature>
<dbReference type="PANTHER" id="PTHR34427">
    <property type="entry name" value="DUF4283 DOMAIN PROTEIN"/>
    <property type="match status" value="1"/>
</dbReference>
<sequence length="720" mass="78565">MSPERGSSRWDVAGDNNIPQSEAWIDEDKDGDVKASQDDGGGWNKVGSKKTRRQHDILSEGLTVTFFAAKLPVGCTSEMLRVAFGKHGKVVEAYIAKKKDNRKNSFAFISFTDVPDMKELENNLNGLVVGGVYLSVNLARFDKFGQKLSTPGVVPGRNHDRVLGNDRPPNNIPPPTSRTPCHSSVGRPRSGLSFKEALAGKSNSSKFISVALSESKASISWKGTSLIGSAWDIRSICTLRLLDGSPRIRYITGLSVLLSFNDAVEARTFLLNKASWLPWFSMMEPWVGQTRQYERVAWLRIFGVPLNLWDPSVFNQIGGQFGRVIQPSQLTPEDDSLSSDFVGVMVSSPKKINTELTICWNNSFLQVGIEEESGDWTSEFLLGGSNPFCSSNDISGSSSSDDCCQNASPDDEVSSKSPGTGDINNILRRSSDTEQINVSGDLGDECAFIAHMDSSNNDSHGSLKNQNNDDLFEKEKDAPHSSFIDQTFNCVRAPHLKNLKSQSKMAHQGDMELNDTIKNIFGDDSSITLSKSSDSHGPFKEISHVMSSPQDQPTKPSPPSPTHLPNKTTTLPISICLSPVAVPISNPLPDFSSLFTISPPSSKLKRKHSIIPSPTNLSKSNLSKSPVMNKARMWRYNPYPHRKIPSQPIQPHQSPPQTSAPHANPSASGPIPLTSVNNAPLIHPDPPPPISNASTPHPPFKCHPTFSAPSAACSIPRRVR</sequence>
<dbReference type="GO" id="GO:0003723">
    <property type="term" value="F:RNA binding"/>
    <property type="evidence" value="ECO:0007669"/>
    <property type="project" value="UniProtKB-UniRule"/>
</dbReference>
<feature type="compositionally biased region" description="Polar residues" evidence="2">
    <location>
        <begin position="545"/>
        <end position="554"/>
    </location>
</feature>
<dbReference type="PROSITE" id="PS50102">
    <property type="entry name" value="RRM"/>
    <property type="match status" value="1"/>
</dbReference>
<comment type="caution">
    <text evidence="4">The sequence shown here is derived from an EMBL/GenBank/DDBJ whole genome shotgun (WGS) entry which is preliminary data.</text>
</comment>
<proteinExistence type="predicted"/>
<protein>
    <recommendedName>
        <fullName evidence="3">RRM domain-containing protein</fullName>
    </recommendedName>
</protein>
<feature type="region of interest" description="Disordered" evidence="2">
    <location>
        <begin position="528"/>
        <end position="567"/>
    </location>
</feature>
<dbReference type="SMART" id="SM00360">
    <property type="entry name" value="RRM"/>
    <property type="match status" value="1"/>
</dbReference>